<sequence length="91" mass="10412">MDIILRMHIEEGMFTEDEIREEVNTFMIGGFDTTATTAAFAVHLLGNHPEVQAKVHEELDIVFGSDRERPVTDEDMKQLTYLECVIKVTKN</sequence>
<dbReference type="InterPro" id="IPR050196">
    <property type="entry name" value="Cytochrome_P450_Monoox"/>
</dbReference>
<dbReference type="PRINTS" id="PR00463">
    <property type="entry name" value="EP450I"/>
</dbReference>
<dbReference type="EMBL" id="ABJB010866300">
    <property type="status" value="NOT_ANNOTATED_CDS"/>
    <property type="molecule type" value="Genomic_DNA"/>
</dbReference>
<dbReference type="PANTHER" id="PTHR24291:SF189">
    <property type="entry name" value="CYTOCHROME P450 4C3-RELATED"/>
    <property type="match status" value="1"/>
</dbReference>
<dbReference type="InterPro" id="IPR002401">
    <property type="entry name" value="Cyt_P450_E_grp-I"/>
</dbReference>
<dbReference type="GO" id="GO:0016712">
    <property type="term" value="F:oxidoreductase activity, acting on paired donors, with incorporation or reduction of molecular oxygen, reduced flavin or flavoprotein as one donor, and incorporation of one atom of oxygen"/>
    <property type="evidence" value="ECO:0007669"/>
    <property type="project" value="UniProtKB-EC"/>
</dbReference>
<dbReference type="Gene3D" id="1.10.630.10">
    <property type="entry name" value="Cytochrome P450"/>
    <property type="match status" value="1"/>
</dbReference>
<keyword evidence="6" id="KW-0408">Iron</keyword>
<dbReference type="InParanoid" id="B7QBT6"/>
<comment type="subcellular location">
    <subcellularLocation>
        <location evidence="2">Endoplasmic reticulum membrane</location>
    </subcellularLocation>
</comment>
<dbReference type="InterPro" id="IPR001128">
    <property type="entry name" value="Cyt_P450"/>
</dbReference>
<evidence type="ECO:0000256" key="3">
    <source>
        <dbReference type="ARBA" id="ARBA00010617"/>
    </source>
</evidence>
<protein>
    <submittedName>
        <fullName evidence="9 10">Cytochrome P450, putative</fullName>
        <ecNumber evidence="9">1.14.14.1</ecNumber>
    </submittedName>
</protein>
<dbReference type="GO" id="GO:0005789">
    <property type="term" value="C:endoplasmic reticulum membrane"/>
    <property type="evidence" value="ECO:0007669"/>
    <property type="project" value="UniProtKB-SubCell"/>
</dbReference>
<evidence type="ECO:0000313" key="11">
    <source>
        <dbReference type="Proteomes" id="UP000001555"/>
    </source>
</evidence>
<dbReference type="EMBL" id="DS903494">
    <property type="protein sequence ID" value="EEC16308.1"/>
    <property type="molecule type" value="Genomic_DNA"/>
</dbReference>
<keyword evidence="9" id="KW-0560">Oxidoreductase</keyword>
<keyword evidence="7" id="KW-0503">Monooxygenase</keyword>
<dbReference type="AlphaFoldDB" id="B7QBT6"/>
<accession>B7QBT6</accession>
<evidence type="ECO:0000256" key="4">
    <source>
        <dbReference type="ARBA" id="ARBA00022617"/>
    </source>
</evidence>
<reference evidence="9 11" key="1">
    <citation type="submission" date="2008-03" db="EMBL/GenBank/DDBJ databases">
        <title>Annotation of Ixodes scapularis.</title>
        <authorList>
            <consortium name="Ixodes scapularis Genome Project Consortium"/>
            <person name="Caler E."/>
            <person name="Hannick L.I."/>
            <person name="Bidwell S."/>
            <person name="Joardar V."/>
            <person name="Thiagarajan M."/>
            <person name="Amedeo P."/>
            <person name="Galinsky K.J."/>
            <person name="Schobel S."/>
            <person name="Inman J."/>
            <person name="Hostetler J."/>
            <person name="Miller J."/>
            <person name="Hammond M."/>
            <person name="Megy K."/>
            <person name="Lawson D."/>
            <person name="Kodira C."/>
            <person name="Sutton G."/>
            <person name="Meyer J."/>
            <person name="Hill C.A."/>
            <person name="Birren B."/>
            <person name="Nene V."/>
            <person name="Collins F."/>
            <person name="Alarcon-Chaidez F."/>
            <person name="Wikel S."/>
            <person name="Strausberg R."/>
        </authorList>
    </citation>
    <scope>NUCLEOTIDE SEQUENCE [LARGE SCALE GENOMIC DNA]</scope>
    <source>
        <strain evidence="11">Wikel</strain>
        <strain evidence="9">Wikel colony</strain>
    </source>
</reference>
<dbReference type="EC" id="1.14.14.1" evidence="9"/>
<comment type="cofactor">
    <cofactor evidence="1">
        <name>heme</name>
        <dbReference type="ChEBI" id="CHEBI:30413"/>
    </cofactor>
</comment>
<evidence type="ECO:0000256" key="7">
    <source>
        <dbReference type="ARBA" id="ARBA00023033"/>
    </source>
</evidence>
<dbReference type="EnsemblMetazoa" id="ISCW022697-RA">
    <property type="protein sequence ID" value="ISCW022697-PA"/>
    <property type="gene ID" value="ISCW022697"/>
</dbReference>
<dbReference type="SUPFAM" id="SSF48264">
    <property type="entry name" value="Cytochrome P450"/>
    <property type="match status" value="1"/>
</dbReference>
<keyword evidence="4" id="KW-0349">Heme</keyword>
<keyword evidence="4" id="KW-0479">Metal-binding</keyword>
<dbReference type="HOGENOM" id="CLU_2429530_0_0_1"/>
<dbReference type="GO" id="GO:0005506">
    <property type="term" value="F:iron ion binding"/>
    <property type="evidence" value="ECO:0007669"/>
    <property type="project" value="InterPro"/>
</dbReference>
<keyword evidence="11" id="KW-1185">Reference proteome</keyword>
<evidence type="ECO:0000313" key="9">
    <source>
        <dbReference type="EMBL" id="EEC16308.1"/>
    </source>
</evidence>
<dbReference type="GO" id="GO:0020037">
    <property type="term" value="F:heme binding"/>
    <property type="evidence" value="ECO:0007669"/>
    <property type="project" value="InterPro"/>
</dbReference>
<dbReference type="Pfam" id="PF00067">
    <property type="entry name" value="p450"/>
    <property type="match status" value="1"/>
</dbReference>
<evidence type="ECO:0000256" key="6">
    <source>
        <dbReference type="ARBA" id="ARBA00023004"/>
    </source>
</evidence>
<gene>
    <name evidence="9" type="ORF">IscW_ISCW022697</name>
</gene>
<evidence type="ECO:0000256" key="2">
    <source>
        <dbReference type="ARBA" id="ARBA00004586"/>
    </source>
</evidence>
<organism>
    <name type="scientific">Ixodes scapularis</name>
    <name type="common">Black-legged tick</name>
    <name type="synonym">Deer tick</name>
    <dbReference type="NCBI Taxonomy" id="6945"/>
    <lineage>
        <taxon>Eukaryota</taxon>
        <taxon>Metazoa</taxon>
        <taxon>Ecdysozoa</taxon>
        <taxon>Arthropoda</taxon>
        <taxon>Chelicerata</taxon>
        <taxon>Arachnida</taxon>
        <taxon>Acari</taxon>
        <taxon>Parasitiformes</taxon>
        <taxon>Ixodida</taxon>
        <taxon>Ixodoidea</taxon>
        <taxon>Ixodidae</taxon>
        <taxon>Ixodinae</taxon>
        <taxon>Ixodes</taxon>
    </lineage>
</organism>
<keyword evidence="5" id="KW-0256">Endoplasmic reticulum</keyword>
<reference evidence="10" key="2">
    <citation type="submission" date="2020-05" db="UniProtKB">
        <authorList>
            <consortium name="EnsemblMetazoa"/>
        </authorList>
    </citation>
    <scope>IDENTIFICATION</scope>
    <source>
        <strain evidence="10">wikel</strain>
    </source>
</reference>
<dbReference type="Proteomes" id="UP000001555">
    <property type="component" value="Unassembled WGS sequence"/>
</dbReference>
<dbReference type="VEuPathDB" id="VectorBase:ISCW022697"/>
<name>B7QBT6_IXOSC</name>
<dbReference type="PANTHER" id="PTHR24291">
    <property type="entry name" value="CYTOCHROME P450 FAMILY 4"/>
    <property type="match status" value="1"/>
</dbReference>
<evidence type="ECO:0000256" key="8">
    <source>
        <dbReference type="ARBA" id="ARBA00023136"/>
    </source>
</evidence>
<dbReference type="PaxDb" id="6945-B7QBT6"/>
<proteinExistence type="inferred from homology"/>
<evidence type="ECO:0000313" key="10">
    <source>
        <dbReference type="EnsemblMetazoa" id="ISCW022697-PA"/>
    </source>
</evidence>
<evidence type="ECO:0000256" key="1">
    <source>
        <dbReference type="ARBA" id="ARBA00001971"/>
    </source>
</evidence>
<comment type="similarity">
    <text evidence="3">Belongs to the cytochrome P450 family.</text>
</comment>
<keyword evidence="8" id="KW-0472">Membrane</keyword>
<dbReference type="InterPro" id="IPR036396">
    <property type="entry name" value="Cyt_P450_sf"/>
</dbReference>
<dbReference type="VEuPathDB" id="VectorBase:ISCI022697"/>
<evidence type="ECO:0000256" key="5">
    <source>
        <dbReference type="ARBA" id="ARBA00022824"/>
    </source>
</evidence>